<dbReference type="AlphaFoldDB" id="A0A544UII1"/>
<evidence type="ECO:0000256" key="2">
    <source>
        <dbReference type="ARBA" id="ARBA00022448"/>
    </source>
</evidence>
<dbReference type="Proteomes" id="UP000317944">
    <property type="component" value="Unassembled WGS sequence"/>
</dbReference>
<dbReference type="PANTHER" id="PTHR42711">
    <property type="entry name" value="ABC TRANSPORTER ATP-BINDING PROTEIN"/>
    <property type="match status" value="1"/>
</dbReference>
<evidence type="ECO:0000256" key="4">
    <source>
        <dbReference type="ARBA" id="ARBA00022840"/>
    </source>
</evidence>
<evidence type="ECO:0000256" key="1">
    <source>
        <dbReference type="ARBA" id="ARBA00005417"/>
    </source>
</evidence>
<dbReference type="PANTHER" id="PTHR42711:SF5">
    <property type="entry name" value="ABC TRANSPORTER ATP-BINDING PROTEIN NATA"/>
    <property type="match status" value="1"/>
</dbReference>
<dbReference type="Pfam" id="PF00005">
    <property type="entry name" value="ABC_tran"/>
    <property type="match status" value="1"/>
</dbReference>
<protein>
    <submittedName>
        <fullName evidence="6">ATP-binding cassette domain-containing protein</fullName>
    </submittedName>
</protein>
<evidence type="ECO:0000256" key="3">
    <source>
        <dbReference type="ARBA" id="ARBA00022741"/>
    </source>
</evidence>
<gene>
    <name evidence="6" type="ORF">C7Y47_11955</name>
</gene>
<proteinExistence type="inferred from homology"/>
<dbReference type="GO" id="GO:0016887">
    <property type="term" value="F:ATP hydrolysis activity"/>
    <property type="evidence" value="ECO:0007669"/>
    <property type="project" value="InterPro"/>
</dbReference>
<dbReference type="SUPFAM" id="SSF52540">
    <property type="entry name" value="P-loop containing nucleoside triphosphate hydrolases"/>
    <property type="match status" value="1"/>
</dbReference>
<name>A0A544UII1_LYSSH</name>
<evidence type="ECO:0000313" key="6">
    <source>
        <dbReference type="EMBL" id="TQR32831.1"/>
    </source>
</evidence>
<dbReference type="InterPro" id="IPR003439">
    <property type="entry name" value="ABC_transporter-like_ATP-bd"/>
</dbReference>
<dbReference type="GO" id="GO:0005524">
    <property type="term" value="F:ATP binding"/>
    <property type="evidence" value="ECO:0007669"/>
    <property type="project" value="UniProtKB-KW"/>
</dbReference>
<reference evidence="6 7" key="1">
    <citation type="submission" date="2018-03" db="EMBL/GenBank/DDBJ databases">
        <title>Aerobic endospore-forming bacteria genome sequencing and assembly.</title>
        <authorList>
            <person name="Cavalcante D.A."/>
            <person name="Driks A."/>
            <person name="Putonti C."/>
            <person name="De-Souza M.T."/>
        </authorList>
    </citation>
    <scope>NUCLEOTIDE SEQUENCE [LARGE SCALE GENOMIC DNA]</scope>
    <source>
        <strain evidence="6 7">SDF0037</strain>
    </source>
</reference>
<dbReference type="InterPro" id="IPR017871">
    <property type="entry name" value="ABC_transporter-like_CS"/>
</dbReference>
<comment type="caution">
    <text evidence="6">The sequence shown here is derived from an EMBL/GenBank/DDBJ whole genome shotgun (WGS) entry which is preliminary data.</text>
</comment>
<dbReference type="InterPro" id="IPR003593">
    <property type="entry name" value="AAA+_ATPase"/>
</dbReference>
<evidence type="ECO:0000259" key="5">
    <source>
        <dbReference type="PROSITE" id="PS50893"/>
    </source>
</evidence>
<keyword evidence="3" id="KW-0547">Nucleotide-binding</keyword>
<dbReference type="Gene3D" id="3.40.50.300">
    <property type="entry name" value="P-loop containing nucleotide triphosphate hydrolases"/>
    <property type="match status" value="1"/>
</dbReference>
<dbReference type="PROSITE" id="PS00211">
    <property type="entry name" value="ABC_TRANSPORTER_1"/>
    <property type="match status" value="1"/>
</dbReference>
<keyword evidence="4 6" id="KW-0067">ATP-binding</keyword>
<dbReference type="InterPro" id="IPR050763">
    <property type="entry name" value="ABC_transporter_ATP-binding"/>
</dbReference>
<comment type="similarity">
    <text evidence="1">Belongs to the ABC transporter superfamily.</text>
</comment>
<feature type="domain" description="ABC transporter" evidence="5">
    <location>
        <begin position="5"/>
        <end position="247"/>
    </location>
</feature>
<dbReference type="OrthoDB" id="9804819at2"/>
<keyword evidence="2" id="KW-0813">Transport</keyword>
<accession>A0A544UII1</accession>
<dbReference type="EMBL" id="SADV01000008">
    <property type="protein sequence ID" value="TQR32831.1"/>
    <property type="molecule type" value="Genomic_DNA"/>
</dbReference>
<evidence type="ECO:0000313" key="7">
    <source>
        <dbReference type="Proteomes" id="UP000317944"/>
    </source>
</evidence>
<organism evidence="6 7">
    <name type="scientific">Lysinibacillus sphaericus</name>
    <name type="common">Bacillus sphaericus</name>
    <dbReference type="NCBI Taxonomy" id="1421"/>
    <lineage>
        <taxon>Bacteria</taxon>
        <taxon>Bacillati</taxon>
        <taxon>Bacillota</taxon>
        <taxon>Bacilli</taxon>
        <taxon>Bacillales</taxon>
        <taxon>Bacillaceae</taxon>
        <taxon>Lysinibacillus</taxon>
    </lineage>
</organism>
<dbReference type="SMART" id="SM00382">
    <property type="entry name" value="AAA"/>
    <property type="match status" value="1"/>
</dbReference>
<dbReference type="PROSITE" id="PS50893">
    <property type="entry name" value="ABC_TRANSPORTER_2"/>
    <property type="match status" value="1"/>
</dbReference>
<sequence>MSNIIEVKNLTRDFETKVGLLNSKKKFTKAINSLSFSVKKGEVFGILGPNGAGKTTTIKILTTLLAPSSGEVKVLGHSPFGEESFIRPRINFIYGGERNLYWRITARENLSYFADLYKIDNKIKKERIDKLLDLVGLSERADERVETFSKGMKQRLQIARGLINEPEILFLDEPTIGLDPVGARELRDIIKTLSRDGKTIILTTHYMQEADELCDRIAIINKGRCLALDTPENLKINLNKTPIIELAVNEVKQVEVDKIKSLNSVKEVILTELVDATKIEIHSLFPYKVISNIVDILGEQVITNMTIRLPTLEDVYLEYIR</sequence>
<dbReference type="InterPro" id="IPR027417">
    <property type="entry name" value="P-loop_NTPase"/>
</dbReference>
<dbReference type="RefSeq" id="WP_142508988.1">
    <property type="nucleotide sequence ID" value="NZ_SADV01000008.1"/>
</dbReference>